<comment type="similarity">
    <text evidence="1">Belongs to the short-chain fatty acyl-CoA assimilation regulator (ScfR) family.</text>
</comment>
<dbReference type="Gene3D" id="1.10.10.2910">
    <property type="match status" value="1"/>
</dbReference>
<evidence type="ECO:0000313" key="3">
    <source>
        <dbReference type="EMBL" id="MBE3001017.1"/>
    </source>
</evidence>
<dbReference type="InterPro" id="IPR010982">
    <property type="entry name" value="Lambda_DNA-bd_dom_sf"/>
</dbReference>
<comment type="caution">
    <text evidence="3">The sequence shown here is derived from an EMBL/GenBank/DDBJ whole genome shotgun (WGS) entry which is preliminary data.</text>
</comment>
<dbReference type="InterPro" id="IPR052345">
    <property type="entry name" value="Rad_response_metalloprotease"/>
</dbReference>
<dbReference type="PANTHER" id="PTHR43236">
    <property type="entry name" value="ANTITOXIN HIGA1"/>
    <property type="match status" value="1"/>
</dbReference>
<keyword evidence="4" id="KW-1185">Reference proteome</keyword>
<gene>
    <name evidence="3" type="ORF">IDM40_20295</name>
</gene>
<sequence length="372" mass="40639">MIAHMEELSWAQIGERVRDSRASAGMSQQELAARVGAAAGVKLDRTMISKLERGDRRVDALELTHIASELDFPLTHFISPTPEVVSRRSALADQSEVDESRAARDTYRTEAQLSQWLRDVRQLLDLGLLAPRPLMRAARPVADAAAARATAQWLRGELGLGAAEAIESVADVCESAGQFVAVVPLPGDGASLVAGEVAVAVVGRDRDPGRRRSTAAHELGHMVLGDEYSTDLGVHASREERERLIEVFAAEFLLPGEALHPVGDEPTEDHRRQALIRVSATYRVSWGLAVAQLKRHADVGPEEIRRLRTRVPTDVDFRDALGWKPQPDLDRIRVPSGFAGAVVAAEREGRITPARAVQMMRDQVTLADFDEG</sequence>
<accession>A0ABR9PAZ2</accession>
<dbReference type="Pfam" id="PF01381">
    <property type="entry name" value="HTH_3"/>
    <property type="match status" value="1"/>
</dbReference>
<evidence type="ECO:0000256" key="1">
    <source>
        <dbReference type="ARBA" id="ARBA00007227"/>
    </source>
</evidence>
<name>A0ABR9PAZ2_9ACTN</name>
<feature type="domain" description="HTH cro/C1-type" evidence="2">
    <location>
        <begin position="17"/>
        <end position="77"/>
    </location>
</feature>
<evidence type="ECO:0000313" key="4">
    <source>
        <dbReference type="Proteomes" id="UP000806528"/>
    </source>
</evidence>
<dbReference type="EMBL" id="JADBGI010000019">
    <property type="protein sequence ID" value="MBE3001017.1"/>
    <property type="molecule type" value="Genomic_DNA"/>
</dbReference>
<evidence type="ECO:0000259" key="2">
    <source>
        <dbReference type="PROSITE" id="PS50943"/>
    </source>
</evidence>
<dbReference type="PANTHER" id="PTHR43236:SF2">
    <property type="entry name" value="BLL0069 PROTEIN"/>
    <property type="match status" value="1"/>
</dbReference>
<reference evidence="3 4" key="1">
    <citation type="submission" date="2020-09" db="EMBL/GenBank/DDBJ databases">
        <title>Diversity and distribution of actinomycetes associated with coral in the coast of Hainan.</title>
        <authorList>
            <person name="Li F."/>
        </authorList>
    </citation>
    <scope>NUCLEOTIDE SEQUENCE [LARGE SCALE GENOMIC DNA]</scope>
    <source>
        <strain evidence="3 4">HNM0947</strain>
    </source>
</reference>
<dbReference type="SUPFAM" id="SSF47413">
    <property type="entry name" value="lambda repressor-like DNA-binding domains"/>
    <property type="match status" value="1"/>
</dbReference>
<proteinExistence type="inferred from homology"/>
<dbReference type="InterPro" id="IPR010359">
    <property type="entry name" value="IrrE_HExxH"/>
</dbReference>
<dbReference type="SMART" id="SM00530">
    <property type="entry name" value="HTH_XRE"/>
    <property type="match status" value="1"/>
</dbReference>
<dbReference type="Proteomes" id="UP000806528">
    <property type="component" value="Unassembled WGS sequence"/>
</dbReference>
<dbReference type="Gene3D" id="1.10.260.40">
    <property type="entry name" value="lambda repressor-like DNA-binding domains"/>
    <property type="match status" value="1"/>
</dbReference>
<protein>
    <submittedName>
        <fullName evidence="3">ImmA/IrrE family metallo-endopeptidase</fullName>
    </submittedName>
</protein>
<dbReference type="CDD" id="cd00093">
    <property type="entry name" value="HTH_XRE"/>
    <property type="match status" value="1"/>
</dbReference>
<dbReference type="PROSITE" id="PS50943">
    <property type="entry name" value="HTH_CROC1"/>
    <property type="match status" value="1"/>
</dbReference>
<organism evidence="3 4">
    <name type="scientific">Nocardiopsis coralli</name>
    <dbReference type="NCBI Taxonomy" id="2772213"/>
    <lineage>
        <taxon>Bacteria</taxon>
        <taxon>Bacillati</taxon>
        <taxon>Actinomycetota</taxon>
        <taxon>Actinomycetes</taxon>
        <taxon>Streptosporangiales</taxon>
        <taxon>Nocardiopsidaceae</taxon>
        <taxon>Nocardiopsis</taxon>
    </lineage>
</organism>
<dbReference type="Pfam" id="PF06114">
    <property type="entry name" value="Peptidase_M78"/>
    <property type="match status" value="1"/>
</dbReference>
<dbReference type="InterPro" id="IPR001387">
    <property type="entry name" value="Cro/C1-type_HTH"/>
</dbReference>